<protein>
    <submittedName>
        <fullName evidence="1">Uncharacterized protein</fullName>
    </submittedName>
</protein>
<evidence type="ECO:0000313" key="1">
    <source>
        <dbReference type="EMBL" id="KAJ7517384.1"/>
    </source>
</evidence>
<sequence length="415" mass="46716">MESRRGVSNNQARSLYWLVAIYFQLSLLVESSQDRRLQQASRQRRLQPYTDSTNIVRHGPAVNSFQVSDGNWVDCVPIEQQIASHHPTLKDHIIQMSPSSYMDLQQNHVEAESWGLHSQLFAREHGGCPESCIPVQRRDPKQPILRKFEALQQQERIPHEYAATMQSSKGPYQGASAVLSVNRPQLGKPKLDYSISQLWLLDSEYNDMNTIEVGWQVGGWHDSGQQGSHSYPQLKKLPSPHLFVYWTADSYNTTGCYDLTCPGFVQINRKWVLGATLNISTRRKEQEISLVVAYDSAIPGWWLSISGTTIGYWPSSLYTALNSSATNIQWGGEVHPASNKATGMSSGAFLDKGYPLAAYQRCVKYADSSKTFFNATLEYLAPTNPNCYNISFQQGSFTSWGSYFYFGGPGCIKHT</sequence>
<gene>
    <name evidence="1" type="ORF">O6H91_21G021400</name>
</gene>
<organism evidence="1 2">
    <name type="scientific">Diphasiastrum complanatum</name>
    <name type="common">Issler's clubmoss</name>
    <name type="synonym">Lycopodium complanatum</name>
    <dbReference type="NCBI Taxonomy" id="34168"/>
    <lineage>
        <taxon>Eukaryota</taxon>
        <taxon>Viridiplantae</taxon>
        <taxon>Streptophyta</taxon>
        <taxon>Embryophyta</taxon>
        <taxon>Tracheophyta</taxon>
        <taxon>Lycopodiopsida</taxon>
        <taxon>Lycopodiales</taxon>
        <taxon>Lycopodiaceae</taxon>
        <taxon>Lycopodioideae</taxon>
        <taxon>Diphasiastrum</taxon>
    </lineage>
</organism>
<dbReference type="Proteomes" id="UP001162992">
    <property type="component" value="Chromosome 21"/>
</dbReference>
<evidence type="ECO:0000313" key="2">
    <source>
        <dbReference type="Proteomes" id="UP001162992"/>
    </source>
</evidence>
<keyword evidence="2" id="KW-1185">Reference proteome</keyword>
<proteinExistence type="predicted"/>
<comment type="caution">
    <text evidence="1">The sequence shown here is derived from an EMBL/GenBank/DDBJ whole genome shotgun (WGS) entry which is preliminary data.</text>
</comment>
<accession>A0ACC2AIK7</accession>
<dbReference type="EMBL" id="CM055112">
    <property type="protein sequence ID" value="KAJ7517384.1"/>
    <property type="molecule type" value="Genomic_DNA"/>
</dbReference>
<reference evidence="2" key="1">
    <citation type="journal article" date="2024" name="Proc. Natl. Acad. Sci. U.S.A.">
        <title>Extraordinary preservation of gene collinearity over three hundred million years revealed in homosporous lycophytes.</title>
        <authorList>
            <person name="Li C."/>
            <person name="Wickell D."/>
            <person name="Kuo L.Y."/>
            <person name="Chen X."/>
            <person name="Nie B."/>
            <person name="Liao X."/>
            <person name="Peng D."/>
            <person name="Ji J."/>
            <person name="Jenkins J."/>
            <person name="Williams M."/>
            <person name="Shu S."/>
            <person name="Plott C."/>
            <person name="Barry K."/>
            <person name="Rajasekar S."/>
            <person name="Grimwood J."/>
            <person name="Han X."/>
            <person name="Sun S."/>
            <person name="Hou Z."/>
            <person name="He W."/>
            <person name="Dai G."/>
            <person name="Sun C."/>
            <person name="Schmutz J."/>
            <person name="Leebens-Mack J.H."/>
            <person name="Li F.W."/>
            <person name="Wang L."/>
        </authorList>
    </citation>
    <scope>NUCLEOTIDE SEQUENCE [LARGE SCALE GENOMIC DNA]</scope>
    <source>
        <strain evidence="2">cv. PW_Plant_1</strain>
    </source>
</reference>
<name>A0ACC2AIK7_DIPCM</name>